<dbReference type="OrthoDB" id="3782795at2759"/>
<name>A0A9P5BVQ0_9PLEO</name>
<keyword evidence="1" id="KW-1133">Transmembrane helix</keyword>
<keyword evidence="1" id="KW-0812">Transmembrane</keyword>
<feature type="transmembrane region" description="Helical" evidence="1">
    <location>
        <begin position="47"/>
        <end position="69"/>
    </location>
</feature>
<feature type="transmembrane region" description="Helical" evidence="1">
    <location>
        <begin position="111"/>
        <end position="137"/>
    </location>
</feature>
<evidence type="ECO:0000256" key="1">
    <source>
        <dbReference type="SAM" id="Phobius"/>
    </source>
</evidence>
<organism evidence="2 3">
    <name type="scientific">Didymella heteroderae</name>
    <dbReference type="NCBI Taxonomy" id="1769908"/>
    <lineage>
        <taxon>Eukaryota</taxon>
        <taxon>Fungi</taxon>
        <taxon>Dikarya</taxon>
        <taxon>Ascomycota</taxon>
        <taxon>Pezizomycotina</taxon>
        <taxon>Dothideomycetes</taxon>
        <taxon>Pleosporomycetidae</taxon>
        <taxon>Pleosporales</taxon>
        <taxon>Pleosporineae</taxon>
        <taxon>Didymellaceae</taxon>
        <taxon>Didymella</taxon>
    </lineage>
</organism>
<proteinExistence type="predicted"/>
<dbReference type="Proteomes" id="UP000758155">
    <property type="component" value="Unassembled WGS sequence"/>
</dbReference>
<dbReference type="EMBL" id="SWKV01000144">
    <property type="protein sequence ID" value="KAF3031454.1"/>
    <property type="molecule type" value="Genomic_DNA"/>
</dbReference>
<protein>
    <submittedName>
        <fullName evidence="2">Uncharacterized protein</fullName>
    </submittedName>
</protein>
<comment type="caution">
    <text evidence="2">The sequence shown here is derived from an EMBL/GenBank/DDBJ whole genome shotgun (WGS) entry which is preliminary data.</text>
</comment>
<feature type="transmembrane region" description="Helical" evidence="1">
    <location>
        <begin position="6"/>
        <end position="26"/>
    </location>
</feature>
<keyword evidence="3" id="KW-1185">Reference proteome</keyword>
<gene>
    <name evidence="2" type="ORF">E8E12_000754</name>
</gene>
<evidence type="ECO:0000313" key="3">
    <source>
        <dbReference type="Proteomes" id="UP000758155"/>
    </source>
</evidence>
<accession>A0A9P5BVQ0</accession>
<keyword evidence="1" id="KW-0472">Membrane</keyword>
<sequence>MDALLLNIYLATFSLGILLSALLIFVDIRRHQKRHIIVLPDHPWTTAAAFVFDLIQACLSVAGVVGASIALSSPPDRIEDLWQDAVVTCNLQLLVGNYSTHLLRLFQYPHWVLLGSYTMTMLSMLSMLSTYLIAYIANTKTNVSAAKSFCLLSLAVVSFLTAEVTRRALQNHRYAAGLSRPTREERNDRCNVLRFLVTSTKLSFLASFVHIGGAR</sequence>
<reference evidence="2" key="1">
    <citation type="submission" date="2019-04" db="EMBL/GenBank/DDBJ databases">
        <title>Sequencing of skin fungus with MAO and IRED activity.</title>
        <authorList>
            <person name="Marsaioli A.J."/>
            <person name="Bonatto J.M.C."/>
            <person name="Reis Junior O."/>
        </authorList>
    </citation>
    <scope>NUCLEOTIDE SEQUENCE</scope>
    <source>
        <strain evidence="2">28M1</strain>
    </source>
</reference>
<evidence type="ECO:0000313" key="2">
    <source>
        <dbReference type="EMBL" id="KAF3031454.1"/>
    </source>
</evidence>
<dbReference type="AlphaFoldDB" id="A0A9P5BVQ0"/>